<evidence type="ECO:0000313" key="10">
    <source>
        <dbReference type="Proteomes" id="UP000295444"/>
    </source>
</evidence>
<dbReference type="PANTHER" id="PTHR43654:SF1">
    <property type="entry name" value="ISOPENTENYL PHOSPHATE KINASE"/>
    <property type="match status" value="1"/>
</dbReference>
<dbReference type="InterPro" id="IPR001048">
    <property type="entry name" value="Asp/Glu/Uridylate_kinase"/>
</dbReference>
<comment type="caution">
    <text evidence="9">The sequence shown here is derived from an EMBL/GenBank/DDBJ whole genome shotgun (WGS) entry which is preliminary data.</text>
</comment>
<dbReference type="PANTHER" id="PTHR43654">
    <property type="entry name" value="GLUTAMATE 5-KINASE"/>
    <property type="match status" value="1"/>
</dbReference>
<dbReference type="InterPro" id="IPR036393">
    <property type="entry name" value="AceGlu_kinase-like_sf"/>
</dbReference>
<keyword evidence="3" id="KW-0641">Proline biosynthesis</keyword>
<dbReference type="RefSeq" id="WP_133853205.1">
    <property type="nucleotide sequence ID" value="NZ_SNXZ01000007.1"/>
</dbReference>
<dbReference type="GO" id="GO:0008652">
    <property type="term" value="P:amino acid biosynthetic process"/>
    <property type="evidence" value="ECO:0007669"/>
    <property type="project" value="UniProtKB-KW"/>
</dbReference>
<evidence type="ECO:0000256" key="6">
    <source>
        <dbReference type="ARBA" id="ARBA00022777"/>
    </source>
</evidence>
<keyword evidence="7" id="KW-0067">ATP-binding</keyword>
<proteinExistence type="predicted"/>
<gene>
    <name evidence="9" type="ORF">EV186_10770</name>
</gene>
<name>A0A4R6S2G8_LABRH</name>
<evidence type="ECO:0000256" key="5">
    <source>
        <dbReference type="ARBA" id="ARBA00022741"/>
    </source>
</evidence>
<dbReference type="InterPro" id="IPR005715">
    <property type="entry name" value="Glu_5kinase/COase_Synthase"/>
</dbReference>
<organism evidence="9 10">
    <name type="scientific">Labedaea rhizosphaerae</name>
    <dbReference type="NCBI Taxonomy" id="598644"/>
    <lineage>
        <taxon>Bacteria</taxon>
        <taxon>Bacillati</taxon>
        <taxon>Actinomycetota</taxon>
        <taxon>Actinomycetes</taxon>
        <taxon>Pseudonocardiales</taxon>
        <taxon>Pseudonocardiaceae</taxon>
        <taxon>Labedaea</taxon>
    </lineage>
</organism>
<evidence type="ECO:0000313" key="9">
    <source>
        <dbReference type="EMBL" id="TDP92855.1"/>
    </source>
</evidence>
<dbReference type="InterPro" id="IPR001057">
    <property type="entry name" value="Glu/AcGlu_kinase"/>
</dbReference>
<dbReference type="Proteomes" id="UP000295444">
    <property type="component" value="Unassembled WGS sequence"/>
</dbReference>
<evidence type="ECO:0000256" key="2">
    <source>
        <dbReference type="ARBA" id="ARBA00022605"/>
    </source>
</evidence>
<protein>
    <submittedName>
        <fullName evidence="9">Glutamate 5-kinase</fullName>
    </submittedName>
</protein>
<dbReference type="GO" id="GO:0005524">
    <property type="term" value="F:ATP binding"/>
    <property type="evidence" value="ECO:0007669"/>
    <property type="project" value="UniProtKB-KW"/>
</dbReference>
<evidence type="ECO:0000256" key="4">
    <source>
        <dbReference type="ARBA" id="ARBA00022679"/>
    </source>
</evidence>
<dbReference type="GO" id="GO:0005829">
    <property type="term" value="C:cytosol"/>
    <property type="evidence" value="ECO:0007669"/>
    <property type="project" value="TreeGrafter"/>
</dbReference>
<accession>A0A4R6S2G8</accession>
<keyword evidence="1" id="KW-0963">Cytoplasm</keyword>
<dbReference type="FunFam" id="3.40.1160.10:FF:000006">
    <property type="entry name" value="Glutamate 5-kinase"/>
    <property type="match status" value="1"/>
</dbReference>
<dbReference type="EMBL" id="SNXZ01000007">
    <property type="protein sequence ID" value="TDP92855.1"/>
    <property type="molecule type" value="Genomic_DNA"/>
</dbReference>
<dbReference type="OrthoDB" id="4221246at2"/>
<evidence type="ECO:0000256" key="3">
    <source>
        <dbReference type="ARBA" id="ARBA00022650"/>
    </source>
</evidence>
<feature type="domain" description="Aspartate/glutamate/uridylate kinase" evidence="8">
    <location>
        <begin position="23"/>
        <end position="250"/>
    </location>
</feature>
<keyword evidence="5" id="KW-0547">Nucleotide-binding</keyword>
<dbReference type="GO" id="GO:0004349">
    <property type="term" value="F:glutamate 5-kinase activity"/>
    <property type="evidence" value="ECO:0007669"/>
    <property type="project" value="TreeGrafter"/>
</dbReference>
<keyword evidence="10" id="KW-1185">Reference proteome</keyword>
<dbReference type="Pfam" id="PF00696">
    <property type="entry name" value="AA_kinase"/>
    <property type="match status" value="1"/>
</dbReference>
<dbReference type="Gene3D" id="3.40.1160.10">
    <property type="entry name" value="Acetylglutamate kinase-like"/>
    <property type="match status" value="1"/>
</dbReference>
<keyword evidence="4" id="KW-0808">Transferase</keyword>
<keyword evidence="6 9" id="KW-0418">Kinase</keyword>
<evidence type="ECO:0000256" key="7">
    <source>
        <dbReference type="ARBA" id="ARBA00022840"/>
    </source>
</evidence>
<dbReference type="NCBIfam" id="TIGR01027">
    <property type="entry name" value="proB"/>
    <property type="match status" value="1"/>
</dbReference>
<keyword evidence="2" id="KW-0028">Amino-acid biosynthesis</keyword>
<evidence type="ECO:0000256" key="1">
    <source>
        <dbReference type="ARBA" id="ARBA00022490"/>
    </source>
</evidence>
<reference evidence="9 10" key="1">
    <citation type="submission" date="2019-03" db="EMBL/GenBank/DDBJ databases">
        <title>Genomic Encyclopedia of Type Strains, Phase IV (KMG-IV): sequencing the most valuable type-strain genomes for metagenomic binning, comparative biology and taxonomic classification.</title>
        <authorList>
            <person name="Goeker M."/>
        </authorList>
    </citation>
    <scope>NUCLEOTIDE SEQUENCE [LARGE SCALE GENOMIC DNA]</scope>
    <source>
        <strain evidence="9 10">DSM 45361</strain>
    </source>
</reference>
<dbReference type="PRINTS" id="PR00474">
    <property type="entry name" value="GLU5KINASE"/>
</dbReference>
<dbReference type="AlphaFoldDB" id="A0A4R6S2G8"/>
<evidence type="ECO:0000259" key="8">
    <source>
        <dbReference type="Pfam" id="PF00696"/>
    </source>
</evidence>
<sequence>MTTSTPAAQHTVVDPAPRPVGGRVVLKIGTTSLVTDGELDPVKLRRVCEAVRAAIAEGLAPVLVTSGAIAIGRTTHPGLAAHRPHETDLPDLVRQQVAAAMGQSLLYRAIEHELGRHGLRTAQLLLTPPDLIEPAGTDLARTVDAMLDLGVVPVANENDALGVRNNDVLAALLAGFIGAELLLLLTNVPGLYDGDPAGGDAALITDVPLLNAEVEALAGDSSGAGTGGMRIKLAACWIATFRGVRVVIADTTDPAVVLDAWRGAPVGTAFRPRRPGRTPSIGALWRAFRTPPAAVLACTHEGVAALLSGAPVLARHLVDPATAAGVLAGQVLELTDPAGRGLARGAAAADGTRLRTDPTVVAVRDHVLITEEPR</sequence>
<dbReference type="SUPFAM" id="SSF53633">
    <property type="entry name" value="Carbamate kinase-like"/>
    <property type="match status" value="1"/>
</dbReference>